<dbReference type="PIRSF" id="PIRSF000148">
    <property type="entry name" value="ASA_dh"/>
    <property type="match status" value="1"/>
</dbReference>
<keyword evidence="14" id="KW-1185">Reference proteome</keyword>
<evidence type="ECO:0000256" key="9">
    <source>
        <dbReference type="ARBA" id="ARBA00023167"/>
    </source>
</evidence>
<dbReference type="UniPathway" id="UPA00050">
    <property type="reaction ID" value="UER00463"/>
</dbReference>
<proteinExistence type="inferred from homology"/>
<evidence type="ECO:0000256" key="1">
    <source>
        <dbReference type="ARBA" id="ARBA00005021"/>
    </source>
</evidence>
<comment type="pathway">
    <text evidence="2 10">Amino-acid biosynthesis; L-threonine biosynthesis; L-threonine from L-aspartate: step 2/5.</text>
</comment>
<feature type="active site" description="Acyl-thioester intermediate" evidence="10 11">
    <location>
        <position position="150"/>
    </location>
</feature>
<dbReference type="GO" id="GO:0050661">
    <property type="term" value="F:NADP binding"/>
    <property type="evidence" value="ECO:0007669"/>
    <property type="project" value="UniProtKB-UniRule"/>
</dbReference>
<comment type="pathway">
    <text evidence="1 10">Amino-acid biosynthesis; L-methionine biosynthesis via de novo pathway; L-homoserine from L-aspartate: step 2/3.</text>
</comment>
<gene>
    <name evidence="10" type="primary">asd</name>
    <name evidence="13" type="ORF">AKJ40_00095</name>
</gene>
<evidence type="ECO:0000256" key="2">
    <source>
        <dbReference type="ARBA" id="ARBA00005097"/>
    </source>
</evidence>
<dbReference type="InterPro" id="IPR005676">
    <property type="entry name" value="Asp_semi-ald_DH_pep-lack"/>
</dbReference>
<feature type="active site" description="Proton acceptor" evidence="10 11">
    <location>
        <position position="243"/>
    </location>
</feature>
<dbReference type="CDD" id="cd18130">
    <property type="entry name" value="ASADH_C_arch_fung_like"/>
    <property type="match status" value="1"/>
</dbReference>
<keyword evidence="10" id="KW-0457">Lysine biosynthesis</keyword>
<keyword evidence="8 10" id="KW-0560">Oxidoreductase</keyword>
<feature type="binding site" evidence="10">
    <location>
        <position position="203"/>
    </location>
    <ligand>
        <name>substrate</name>
    </ligand>
</feature>
<feature type="binding site" evidence="10">
    <location>
        <begin position="12"/>
        <end position="15"/>
    </location>
    <ligand>
        <name>NADP(+)</name>
        <dbReference type="ChEBI" id="CHEBI:58349"/>
    </ligand>
</feature>
<dbReference type="SMART" id="SM00859">
    <property type="entry name" value="Semialdhyde_dh"/>
    <property type="match status" value="1"/>
</dbReference>
<dbReference type="PATRIC" id="fig|1698270.3.peg.21"/>
<dbReference type="NCBIfam" id="TIGR00978">
    <property type="entry name" value="asd_EA"/>
    <property type="match status" value="1"/>
</dbReference>
<dbReference type="InterPro" id="IPR012280">
    <property type="entry name" value="Semialdhyde_DH_dimer_dom"/>
</dbReference>
<name>A0A133V358_9EURY</name>
<dbReference type="HAMAP" id="MF_02121">
    <property type="entry name" value="ASADH"/>
    <property type="match status" value="1"/>
</dbReference>
<evidence type="ECO:0000256" key="4">
    <source>
        <dbReference type="ARBA" id="ARBA00013120"/>
    </source>
</evidence>
<organism evidence="13 14">
    <name type="scientific">candidate division MSBL1 archaeon SCGC-AAA259M10</name>
    <dbReference type="NCBI Taxonomy" id="1698270"/>
    <lineage>
        <taxon>Archaea</taxon>
        <taxon>Methanobacteriati</taxon>
        <taxon>Methanobacteriota</taxon>
        <taxon>candidate division MSBL1</taxon>
    </lineage>
</organism>
<keyword evidence="10" id="KW-0220">Diaminopimelate biosynthesis</keyword>
<dbReference type="InterPro" id="IPR036291">
    <property type="entry name" value="NAD(P)-bd_dom_sf"/>
</dbReference>
<keyword evidence="5 10" id="KW-0028">Amino-acid biosynthesis</keyword>
<dbReference type="UniPathway" id="UPA00034">
    <property type="reaction ID" value="UER00016"/>
</dbReference>
<feature type="domain" description="Semialdehyde dehydrogenase NAD-binding" evidence="12">
    <location>
        <begin position="5"/>
        <end position="131"/>
    </location>
</feature>
<keyword evidence="7 10" id="KW-0521">NADP</keyword>
<comment type="pathway">
    <text evidence="10">Amino-acid biosynthesis; L-lysine biosynthesis via DAP pathway; (S)-tetrahydrodipicolinate from L-aspartate: step 2/4.</text>
</comment>
<feature type="binding site" evidence="10">
    <location>
        <begin position="180"/>
        <end position="181"/>
    </location>
    <ligand>
        <name>NADP(+)</name>
        <dbReference type="ChEBI" id="CHEBI:58349"/>
    </ligand>
</feature>
<dbReference type="GO" id="GO:0009089">
    <property type="term" value="P:lysine biosynthetic process via diaminopimelate"/>
    <property type="evidence" value="ECO:0007669"/>
    <property type="project" value="UniProtKB-UniRule"/>
</dbReference>
<comment type="similarity">
    <text evidence="3 10">Belongs to the aspartate-semialdehyde dehydrogenase family.</text>
</comment>
<evidence type="ECO:0000256" key="3">
    <source>
        <dbReference type="ARBA" id="ARBA00010584"/>
    </source>
</evidence>
<dbReference type="CDD" id="cd02315">
    <property type="entry name" value="ScASADH_like_N"/>
    <property type="match status" value="1"/>
</dbReference>
<feature type="binding site" evidence="10">
    <location>
        <position position="236"/>
    </location>
    <ligand>
        <name>substrate</name>
    </ligand>
</feature>
<keyword evidence="9 10" id="KW-0486">Methionine biosynthesis</keyword>
<comment type="caution">
    <text evidence="13">The sequence shown here is derived from an EMBL/GenBank/DDBJ whole genome shotgun (WGS) entry which is preliminary data.</text>
</comment>
<sequence length="354" mass="38823">MSKIPVGLLGATGMVGQRFIQSLSDHPWFELEALTASEKSAGKRYEEAAKWYLYPPMPEEVKDIEVRPTEVEAVEDTEIVFSALPSSIAEEVEPKMAKAGKIVASNASSYRMDPDVPLMIPEINPDHLNLIEQQKENRGWDGAIVTNPNCTTIILLLALKPLIDEVGINRVFVSTMQALSGAGYGGVKSMEIEDNLIPYIPKEEWKTENEPLKILGKYEKGKIEKAEIDISASCNRVAVLDGHTESVFLELENEASPKSVERIMSEFKAEPQELNLPTAPIKPIIIEKEPDKPQPRSARHAGSVPGMAVAVGRVREDPVFENGIRFLISGNNAIRGAAGASVLNAELMKAKDLL</sequence>
<evidence type="ECO:0000313" key="14">
    <source>
        <dbReference type="Proteomes" id="UP000070341"/>
    </source>
</evidence>
<dbReference type="GO" id="GO:0051287">
    <property type="term" value="F:NAD binding"/>
    <property type="evidence" value="ECO:0007669"/>
    <property type="project" value="InterPro"/>
</dbReference>
<dbReference type="GO" id="GO:0046983">
    <property type="term" value="F:protein dimerization activity"/>
    <property type="evidence" value="ECO:0007669"/>
    <property type="project" value="InterPro"/>
</dbReference>
<comment type="caution">
    <text evidence="10">Lacks conserved residue(s) required for the propagation of feature annotation.</text>
</comment>
<protein>
    <recommendedName>
        <fullName evidence="4 10">Aspartate-semialdehyde dehydrogenase</fullName>
        <shortName evidence="10">ASA dehydrogenase</shortName>
        <shortName evidence="10">ASADH</shortName>
        <ecNumber evidence="4 10">1.2.1.11</ecNumber>
    </recommendedName>
    <alternativeName>
        <fullName evidence="10">Aspartate-beta-semialdehyde dehydrogenase</fullName>
    </alternativeName>
</protein>
<dbReference type="Gene3D" id="3.40.50.720">
    <property type="entry name" value="NAD(P)-binding Rossmann-like Domain"/>
    <property type="match status" value="1"/>
</dbReference>
<dbReference type="InterPro" id="IPR000319">
    <property type="entry name" value="Asp-semialdehyde_DH_CS"/>
</dbReference>
<dbReference type="SUPFAM" id="SSF55347">
    <property type="entry name" value="Glyceraldehyde-3-phosphate dehydrogenase-like, C-terminal domain"/>
    <property type="match status" value="1"/>
</dbReference>
<evidence type="ECO:0000259" key="12">
    <source>
        <dbReference type="SMART" id="SM00859"/>
    </source>
</evidence>
<dbReference type="InterPro" id="IPR000534">
    <property type="entry name" value="Semialdehyde_DH_NAD-bd"/>
</dbReference>
<reference evidence="13 14" key="1">
    <citation type="journal article" date="2016" name="Sci. Rep.">
        <title>Metabolic traits of an uncultured archaeal lineage -MSBL1- from brine pools of the Red Sea.</title>
        <authorList>
            <person name="Mwirichia R."/>
            <person name="Alam I."/>
            <person name="Rashid M."/>
            <person name="Vinu M."/>
            <person name="Ba-Alawi W."/>
            <person name="Anthony Kamau A."/>
            <person name="Kamanda Ngugi D."/>
            <person name="Goker M."/>
            <person name="Klenk H.P."/>
            <person name="Bajic V."/>
            <person name="Stingl U."/>
        </authorList>
    </citation>
    <scope>NUCLEOTIDE SEQUENCE [LARGE SCALE GENOMIC DNA]</scope>
    <source>
        <strain evidence="13">SCGC-AAA259M10</strain>
    </source>
</reference>
<feature type="binding site" evidence="10">
    <location>
        <position position="111"/>
    </location>
    <ligand>
        <name>phosphate</name>
        <dbReference type="ChEBI" id="CHEBI:43474"/>
    </ligand>
</feature>
<evidence type="ECO:0000256" key="5">
    <source>
        <dbReference type="ARBA" id="ARBA00022605"/>
    </source>
</evidence>
<evidence type="ECO:0000256" key="8">
    <source>
        <dbReference type="ARBA" id="ARBA00023002"/>
    </source>
</evidence>
<comment type="function">
    <text evidence="10">Catalyzes the NADPH-dependent formation of L-aspartate-semialdehyde (L-ASA) by the reductive dephosphorylation of L-aspartyl-4-phosphate.</text>
</comment>
<evidence type="ECO:0000256" key="11">
    <source>
        <dbReference type="PIRSR" id="PIRSR000148-1"/>
    </source>
</evidence>
<dbReference type="PANTHER" id="PTHR46718">
    <property type="entry name" value="ASPARTATE-SEMIALDEHYDE DEHYDROGENASE"/>
    <property type="match status" value="1"/>
</dbReference>
<evidence type="ECO:0000313" key="13">
    <source>
        <dbReference type="EMBL" id="KXB00874.1"/>
    </source>
</evidence>
<dbReference type="Gene3D" id="3.30.360.10">
    <property type="entry name" value="Dihydrodipicolinate Reductase, domain 2"/>
    <property type="match status" value="1"/>
</dbReference>
<dbReference type="InterPro" id="IPR012080">
    <property type="entry name" value="Asp_semialdehyde_DH"/>
</dbReference>
<feature type="binding site" evidence="10">
    <location>
        <position position="206"/>
    </location>
    <ligand>
        <name>phosphate</name>
        <dbReference type="ChEBI" id="CHEBI:43474"/>
    </ligand>
</feature>
<dbReference type="UniPathway" id="UPA00051">
    <property type="reaction ID" value="UER00464"/>
</dbReference>
<feature type="binding site" evidence="10">
    <location>
        <begin position="39"/>
        <end position="40"/>
    </location>
    <ligand>
        <name>NADP(+)</name>
        <dbReference type="ChEBI" id="CHEBI:58349"/>
    </ligand>
</feature>
<dbReference type="PANTHER" id="PTHR46718:SF1">
    <property type="entry name" value="ASPARTATE-SEMIALDEHYDE DEHYDROGENASE"/>
    <property type="match status" value="1"/>
</dbReference>
<dbReference type="SUPFAM" id="SSF51735">
    <property type="entry name" value="NAD(P)-binding Rossmann-fold domains"/>
    <property type="match status" value="1"/>
</dbReference>
<evidence type="ECO:0000256" key="7">
    <source>
        <dbReference type="ARBA" id="ARBA00022857"/>
    </source>
</evidence>
<dbReference type="EC" id="1.2.1.11" evidence="4 10"/>
<dbReference type="Pfam" id="PF02774">
    <property type="entry name" value="Semialdhyde_dhC"/>
    <property type="match status" value="1"/>
</dbReference>
<feature type="binding site" evidence="10">
    <location>
        <position position="177"/>
    </location>
    <ligand>
        <name>substrate</name>
    </ligand>
</feature>
<dbReference type="GO" id="GO:0004073">
    <property type="term" value="F:aspartate-semialdehyde dehydrogenase activity"/>
    <property type="evidence" value="ECO:0007669"/>
    <property type="project" value="UniProtKB-UniRule"/>
</dbReference>
<dbReference type="Pfam" id="PF01118">
    <property type="entry name" value="Semialdhyde_dh"/>
    <property type="match status" value="1"/>
</dbReference>
<accession>A0A133V358</accession>
<dbReference type="AlphaFoldDB" id="A0A133V358"/>
<dbReference type="EMBL" id="LHXU01000001">
    <property type="protein sequence ID" value="KXB00874.1"/>
    <property type="molecule type" value="Genomic_DNA"/>
</dbReference>
<dbReference type="GO" id="GO:0019877">
    <property type="term" value="P:diaminopimelate biosynthetic process"/>
    <property type="evidence" value="ECO:0007669"/>
    <property type="project" value="UniProtKB-UniRule"/>
</dbReference>
<evidence type="ECO:0000256" key="10">
    <source>
        <dbReference type="HAMAP-Rule" id="MF_02121"/>
    </source>
</evidence>
<comment type="subunit">
    <text evidence="10">Homodimer.</text>
</comment>
<dbReference type="NCBIfam" id="NF006416">
    <property type="entry name" value="PRK08664.1"/>
    <property type="match status" value="1"/>
</dbReference>
<dbReference type="InterPro" id="IPR051823">
    <property type="entry name" value="ASADH-related"/>
</dbReference>
<evidence type="ECO:0000256" key="6">
    <source>
        <dbReference type="ARBA" id="ARBA00022697"/>
    </source>
</evidence>
<dbReference type="PROSITE" id="PS01103">
    <property type="entry name" value="ASD"/>
    <property type="match status" value="1"/>
</dbReference>
<dbReference type="GO" id="GO:0009088">
    <property type="term" value="P:threonine biosynthetic process"/>
    <property type="evidence" value="ECO:0007669"/>
    <property type="project" value="UniProtKB-UniRule"/>
</dbReference>
<keyword evidence="6 10" id="KW-0791">Threonine biosynthesis</keyword>
<dbReference type="GO" id="GO:0071266">
    <property type="term" value="P:'de novo' L-methionine biosynthetic process"/>
    <property type="evidence" value="ECO:0007669"/>
    <property type="project" value="UniProtKB-UniRule"/>
</dbReference>
<comment type="catalytic activity">
    <reaction evidence="10">
        <text>L-aspartate 4-semialdehyde + phosphate + NADP(+) = 4-phospho-L-aspartate + NADPH + H(+)</text>
        <dbReference type="Rhea" id="RHEA:24284"/>
        <dbReference type="ChEBI" id="CHEBI:15378"/>
        <dbReference type="ChEBI" id="CHEBI:43474"/>
        <dbReference type="ChEBI" id="CHEBI:57535"/>
        <dbReference type="ChEBI" id="CHEBI:57783"/>
        <dbReference type="ChEBI" id="CHEBI:58349"/>
        <dbReference type="ChEBI" id="CHEBI:537519"/>
        <dbReference type="EC" id="1.2.1.11"/>
    </reaction>
</comment>
<dbReference type="Proteomes" id="UP000070341">
    <property type="component" value="Unassembled WGS sequence"/>
</dbReference>